<reference evidence="2 3" key="1">
    <citation type="journal article" date="2021" name="Elife">
        <title>Chloroplast acquisition without the gene transfer in kleptoplastic sea slugs, Plakobranchus ocellatus.</title>
        <authorList>
            <person name="Maeda T."/>
            <person name="Takahashi S."/>
            <person name="Yoshida T."/>
            <person name="Shimamura S."/>
            <person name="Takaki Y."/>
            <person name="Nagai Y."/>
            <person name="Toyoda A."/>
            <person name="Suzuki Y."/>
            <person name="Arimoto A."/>
            <person name="Ishii H."/>
            <person name="Satoh N."/>
            <person name="Nishiyama T."/>
            <person name="Hasebe M."/>
            <person name="Maruyama T."/>
            <person name="Minagawa J."/>
            <person name="Obokata J."/>
            <person name="Shigenobu S."/>
        </authorList>
    </citation>
    <scope>NUCLEOTIDE SEQUENCE [LARGE SCALE GENOMIC DNA]</scope>
</reference>
<sequence length="152" mass="16924">MCRGGSCHRRARQLGGQRRHSNRRDCSVRGRGRSHIPRRHHNSDGDDGGSGDGGGGGICDGETRGKALTHAAQCAGNFSPKGVWIRVYILCWEYSDKCQYSAQDKDRLRFRVAYVRPSGVKLPIGPVRIQKTVNVSVQSYKLRTIAQWNTKT</sequence>
<evidence type="ECO:0000313" key="3">
    <source>
        <dbReference type="Proteomes" id="UP000735302"/>
    </source>
</evidence>
<feature type="compositionally biased region" description="Gly residues" evidence="1">
    <location>
        <begin position="48"/>
        <end position="58"/>
    </location>
</feature>
<evidence type="ECO:0000256" key="1">
    <source>
        <dbReference type="SAM" id="MobiDB-lite"/>
    </source>
</evidence>
<gene>
    <name evidence="2" type="ORF">PoB_000742400</name>
</gene>
<feature type="compositionally biased region" description="Basic residues" evidence="1">
    <location>
        <begin position="1"/>
        <end position="22"/>
    </location>
</feature>
<comment type="caution">
    <text evidence="2">The sequence shown here is derived from an EMBL/GenBank/DDBJ whole genome shotgun (WGS) entry which is preliminary data.</text>
</comment>
<evidence type="ECO:0000313" key="2">
    <source>
        <dbReference type="EMBL" id="GFN80918.1"/>
    </source>
</evidence>
<accession>A0AAV3YFT8</accession>
<proteinExistence type="predicted"/>
<dbReference type="EMBL" id="BLXT01000847">
    <property type="protein sequence ID" value="GFN80918.1"/>
    <property type="molecule type" value="Genomic_DNA"/>
</dbReference>
<feature type="region of interest" description="Disordered" evidence="1">
    <location>
        <begin position="1"/>
        <end position="58"/>
    </location>
</feature>
<dbReference type="AlphaFoldDB" id="A0AAV3YFT8"/>
<name>A0AAV3YFT8_9GAST</name>
<keyword evidence="3" id="KW-1185">Reference proteome</keyword>
<dbReference type="Proteomes" id="UP000735302">
    <property type="component" value="Unassembled WGS sequence"/>
</dbReference>
<feature type="compositionally biased region" description="Basic residues" evidence="1">
    <location>
        <begin position="30"/>
        <end position="41"/>
    </location>
</feature>
<organism evidence="2 3">
    <name type="scientific">Plakobranchus ocellatus</name>
    <dbReference type="NCBI Taxonomy" id="259542"/>
    <lineage>
        <taxon>Eukaryota</taxon>
        <taxon>Metazoa</taxon>
        <taxon>Spiralia</taxon>
        <taxon>Lophotrochozoa</taxon>
        <taxon>Mollusca</taxon>
        <taxon>Gastropoda</taxon>
        <taxon>Heterobranchia</taxon>
        <taxon>Euthyneura</taxon>
        <taxon>Panpulmonata</taxon>
        <taxon>Sacoglossa</taxon>
        <taxon>Placobranchoidea</taxon>
        <taxon>Plakobranchidae</taxon>
        <taxon>Plakobranchus</taxon>
    </lineage>
</organism>
<protein>
    <submittedName>
        <fullName evidence="2">Uncharacterized protein</fullName>
    </submittedName>
</protein>